<dbReference type="Proteomes" id="UP000606921">
    <property type="component" value="Unassembled WGS sequence"/>
</dbReference>
<evidence type="ECO:0000313" key="2">
    <source>
        <dbReference type="Proteomes" id="UP000606921"/>
    </source>
</evidence>
<sequence>MANAARNMEVVSSEVTEAPGLLTVISNHIKAREKFLEIAEEEERQQDAFKAAFKTELFHGPFKTAYDMHRGSEWVKEQITTSITWYISKFREALGKVDEELLSTVEERMWKLDKEYQGAVDAAYGEEEVKLRRVERRYDELSEAELEALMAVCAHVCVTPEEAKNKADYLLTHVRMSNMQSSHLEAVLKAMKEGA</sequence>
<reference evidence="1 2" key="1">
    <citation type="submission" date="2020-11" db="EMBL/GenBank/DDBJ databases">
        <authorList>
            <person name="Lassalle F."/>
        </authorList>
    </citation>
    <scope>NUCLEOTIDE SEQUENCE [LARGE SCALE GENOMIC DNA]</scope>
    <source>
        <strain evidence="1 2">JC140</strain>
    </source>
</reference>
<name>A0ABM8PRK0_9HYPH</name>
<evidence type="ECO:0000313" key="1">
    <source>
        <dbReference type="EMBL" id="CAD7044644.1"/>
    </source>
</evidence>
<dbReference type="EMBL" id="CABFWF030000013">
    <property type="protein sequence ID" value="CAD7044644.1"/>
    <property type="molecule type" value="Genomic_DNA"/>
</dbReference>
<keyword evidence="2" id="KW-1185">Reference proteome</keyword>
<gene>
    <name evidence="1" type="ORF">REJC140_03847</name>
</gene>
<dbReference type="RefSeq" id="WP_142593218.1">
    <property type="nucleotide sequence ID" value="NZ_CABFWF030000013.1"/>
</dbReference>
<protein>
    <submittedName>
        <fullName evidence="1">Uncharacterized protein</fullName>
    </submittedName>
</protein>
<comment type="caution">
    <text evidence="1">The sequence shown here is derived from an EMBL/GenBank/DDBJ whole genome shotgun (WGS) entry which is preliminary data.</text>
</comment>
<accession>A0ABM8PRK0</accession>
<proteinExistence type="predicted"/>
<organism evidence="1 2">
    <name type="scientific">Pseudorhizobium endolithicum</name>
    <dbReference type="NCBI Taxonomy" id="1191678"/>
    <lineage>
        <taxon>Bacteria</taxon>
        <taxon>Pseudomonadati</taxon>
        <taxon>Pseudomonadota</taxon>
        <taxon>Alphaproteobacteria</taxon>
        <taxon>Hyphomicrobiales</taxon>
        <taxon>Rhizobiaceae</taxon>
        <taxon>Rhizobium/Agrobacterium group</taxon>
        <taxon>Pseudorhizobium</taxon>
    </lineage>
</organism>